<dbReference type="Gene3D" id="3.10.450.40">
    <property type="match status" value="1"/>
</dbReference>
<reference evidence="3 4" key="1">
    <citation type="submission" date="2012-09" db="EMBL/GenBank/DDBJ databases">
        <title>Genome Sequence of alkane-degrading Bacterium Alcanivorax venustensis ISO4.</title>
        <authorList>
            <person name="Lai Q."/>
            <person name="Shao Z."/>
        </authorList>
    </citation>
    <scope>NUCLEOTIDE SEQUENCE [LARGE SCALE GENOMIC DNA]</scope>
    <source>
        <strain evidence="3 4">ISO4</strain>
    </source>
</reference>
<evidence type="ECO:0000313" key="3">
    <source>
        <dbReference type="EMBL" id="MBF5052966.1"/>
    </source>
</evidence>
<feature type="domain" description="PepSY" evidence="2">
    <location>
        <begin position="42"/>
        <end position="101"/>
    </location>
</feature>
<feature type="chain" id="PRO_5046305339" evidence="1">
    <location>
        <begin position="25"/>
        <end position="104"/>
    </location>
</feature>
<organism evidence="3 4">
    <name type="scientific">Alloalcanivorax venustensis ISO4</name>
    <dbReference type="NCBI Taxonomy" id="1177184"/>
    <lineage>
        <taxon>Bacteria</taxon>
        <taxon>Pseudomonadati</taxon>
        <taxon>Pseudomonadota</taxon>
        <taxon>Gammaproteobacteria</taxon>
        <taxon>Oceanospirillales</taxon>
        <taxon>Alcanivoracaceae</taxon>
        <taxon>Alloalcanivorax</taxon>
    </lineage>
</organism>
<keyword evidence="1" id="KW-0732">Signal</keyword>
<dbReference type="Proteomes" id="UP000644441">
    <property type="component" value="Unassembled WGS sequence"/>
</dbReference>
<dbReference type="InterPro" id="IPR025711">
    <property type="entry name" value="PepSY"/>
</dbReference>
<name>A0ABS0AFN8_9GAMM</name>
<protein>
    <submittedName>
        <fullName evidence="3">Peptidase</fullName>
    </submittedName>
</protein>
<evidence type="ECO:0000256" key="1">
    <source>
        <dbReference type="SAM" id="SignalP"/>
    </source>
</evidence>
<dbReference type="GeneID" id="99766233"/>
<proteinExistence type="predicted"/>
<dbReference type="RefSeq" id="WP_067606399.1">
    <property type="nucleotide sequence ID" value="NZ_ARXR01000010.1"/>
</dbReference>
<gene>
    <name evidence="3" type="ORF">ISO4_01568</name>
</gene>
<dbReference type="Pfam" id="PF03413">
    <property type="entry name" value="PepSY"/>
    <property type="match status" value="1"/>
</dbReference>
<feature type="signal peptide" evidence="1">
    <location>
        <begin position="1"/>
        <end position="24"/>
    </location>
</feature>
<evidence type="ECO:0000259" key="2">
    <source>
        <dbReference type="Pfam" id="PF03413"/>
    </source>
</evidence>
<comment type="caution">
    <text evidence="3">The sequence shown here is derived from an EMBL/GenBank/DDBJ whole genome shotgun (WGS) entry which is preliminary data.</text>
</comment>
<accession>A0ABS0AFN8</accession>
<sequence length="104" mass="11587">MNAIKKTLLATLIGFAGTTTLVHADDVGPDRAMKLVQDGKILSFEKLNEAALAKHPEATVEDTELEDEYGRLIYQVDLRDAQGQEWDLELDATSGEILREERDD</sequence>
<dbReference type="EMBL" id="ARXR01000010">
    <property type="protein sequence ID" value="MBF5052966.1"/>
    <property type="molecule type" value="Genomic_DNA"/>
</dbReference>
<evidence type="ECO:0000313" key="4">
    <source>
        <dbReference type="Proteomes" id="UP000644441"/>
    </source>
</evidence>
<keyword evidence="4" id="KW-1185">Reference proteome</keyword>